<name>A0AAD0WN38_9BACT</name>
<dbReference type="EMBL" id="NXIC01000001">
    <property type="protein sequence ID" value="RXI26981.1"/>
    <property type="molecule type" value="Genomic_DNA"/>
</dbReference>
<keyword evidence="1" id="KW-0472">Membrane</keyword>
<dbReference type="Proteomes" id="UP000290580">
    <property type="component" value="Unassembled WGS sequence"/>
</dbReference>
<sequence length="186" mass="22001">MKKRNYWPLFFIGIFSFVFSMIIWTVTQALKAPVIEDKSFINKYQYVDENYNSIMESNMRFLNKYTLNFDLNGTRFPLTTDDIKFGQRVLEKFSNHKNILKIGENSLKVEILDNKSNEKKVANIDLLVTKTMSDESDIELKNDNFKETNRVYETNFNLKEETNWIITGKFEVENETGYILIKTNAR</sequence>
<dbReference type="RefSeq" id="WP_066352808.1">
    <property type="nucleotide sequence ID" value="NZ_CP032099.1"/>
</dbReference>
<organism evidence="2 4">
    <name type="scientific">Aliarcobacter skirrowii CCUG 10374</name>
    <dbReference type="NCBI Taxonomy" id="1032239"/>
    <lineage>
        <taxon>Bacteria</taxon>
        <taxon>Pseudomonadati</taxon>
        <taxon>Campylobacterota</taxon>
        <taxon>Epsilonproteobacteria</taxon>
        <taxon>Campylobacterales</taxon>
        <taxon>Arcobacteraceae</taxon>
        <taxon>Aliarcobacter</taxon>
    </lineage>
</organism>
<evidence type="ECO:0000313" key="4">
    <source>
        <dbReference type="Proteomes" id="UP000262029"/>
    </source>
</evidence>
<proteinExistence type="predicted"/>
<dbReference type="GeneID" id="61750003"/>
<evidence type="ECO:0000313" key="3">
    <source>
        <dbReference type="EMBL" id="RXI26981.1"/>
    </source>
</evidence>
<keyword evidence="5" id="KW-1185">Reference proteome</keyword>
<dbReference type="Proteomes" id="UP000262029">
    <property type="component" value="Chromosome"/>
</dbReference>
<protein>
    <submittedName>
        <fullName evidence="2">Cytochrome c oxidase-associated protein CcoH</fullName>
    </submittedName>
</protein>
<evidence type="ECO:0000256" key="1">
    <source>
        <dbReference type="SAM" id="Phobius"/>
    </source>
</evidence>
<gene>
    <name evidence="2" type="ORF">ASKIR_0249</name>
    <name evidence="3" type="ORF">CP959_02465</name>
</gene>
<keyword evidence="1" id="KW-1133">Transmembrane helix</keyword>
<evidence type="ECO:0000313" key="5">
    <source>
        <dbReference type="Proteomes" id="UP000290580"/>
    </source>
</evidence>
<dbReference type="EMBL" id="CP032099">
    <property type="protein sequence ID" value="AXX84085.1"/>
    <property type="molecule type" value="Genomic_DNA"/>
</dbReference>
<accession>A0AAD0WN38</accession>
<dbReference type="AlphaFoldDB" id="A0AAD0WN38"/>
<reference evidence="3 5" key="1">
    <citation type="submission" date="2017-09" db="EMBL/GenBank/DDBJ databases">
        <title>Genomics of the genus Arcobacter.</title>
        <authorList>
            <person name="Perez-Cataluna A."/>
            <person name="Figueras M.J."/>
            <person name="Salas-Masso N."/>
        </authorList>
    </citation>
    <scope>NUCLEOTIDE SEQUENCE [LARGE SCALE GENOMIC DNA]</scope>
    <source>
        <strain evidence="3 5">LMG 6621</strain>
    </source>
</reference>
<feature type="transmembrane region" description="Helical" evidence="1">
    <location>
        <begin position="7"/>
        <end position="26"/>
    </location>
</feature>
<evidence type="ECO:0000313" key="2">
    <source>
        <dbReference type="EMBL" id="AXX84085.1"/>
    </source>
</evidence>
<keyword evidence="1" id="KW-0812">Transmembrane</keyword>
<reference evidence="2 4" key="2">
    <citation type="submission" date="2018-08" db="EMBL/GenBank/DDBJ databases">
        <title>Complete genome of the Arcobacter skirrowii type strain LMG 6621.</title>
        <authorList>
            <person name="Miller W.G."/>
            <person name="Yee E."/>
            <person name="Bono J.L."/>
        </authorList>
    </citation>
    <scope>NUCLEOTIDE SEQUENCE [LARGE SCALE GENOMIC DNA]</scope>
    <source>
        <strain evidence="2 4">CCUG 10374</strain>
    </source>
</reference>